<dbReference type="Pfam" id="PF01070">
    <property type="entry name" value="FMN_dh"/>
    <property type="match status" value="1"/>
</dbReference>
<evidence type="ECO:0000256" key="2">
    <source>
        <dbReference type="ARBA" id="ARBA00022617"/>
    </source>
</evidence>
<gene>
    <name evidence="10" type="ORF">NA57DRAFT_44787</name>
</gene>
<dbReference type="SMART" id="SM01117">
    <property type="entry name" value="Cyt-b5"/>
    <property type="match status" value="1"/>
</dbReference>
<dbReference type="SUPFAM" id="SSF55856">
    <property type="entry name" value="Cytochrome b5-like heme/steroid binding domain"/>
    <property type="match status" value="1"/>
</dbReference>
<comment type="caution">
    <text evidence="10">The sequence shown here is derived from an EMBL/GenBank/DDBJ whole genome shotgun (WGS) entry which is preliminary data.</text>
</comment>
<evidence type="ECO:0000256" key="3">
    <source>
        <dbReference type="ARBA" id="ARBA00022723"/>
    </source>
</evidence>
<dbReference type="PANTHER" id="PTHR10578">
    <property type="entry name" value="S -2-HYDROXY-ACID OXIDASE-RELATED"/>
    <property type="match status" value="1"/>
</dbReference>
<protein>
    <submittedName>
        <fullName evidence="10">Mitochondrial cytochrome-like protein b2</fullName>
    </submittedName>
</protein>
<dbReference type="InterPro" id="IPR008259">
    <property type="entry name" value="FMN_hydac_DH_AS"/>
</dbReference>
<dbReference type="OrthoDB" id="1925334at2759"/>
<evidence type="ECO:0000259" key="8">
    <source>
        <dbReference type="PROSITE" id="PS50255"/>
    </source>
</evidence>
<reference evidence="10" key="1">
    <citation type="journal article" date="2020" name="Stud. Mycol.">
        <title>101 Dothideomycetes genomes: a test case for predicting lifestyles and emergence of pathogens.</title>
        <authorList>
            <person name="Haridas S."/>
            <person name="Albert R."/>
            <person name="Binder M."/>
            <person name="Bloem J."/>
            <person name="Labutti K."/>
            <person name="Salamov A."/>
            <person name="Andreopoulos B."/>
            <person name="Baker S."/>
            <person name="Barry K."/>
            <person name="Bills G."/>
            <person name="Bluhm B."/>
            <person name="Cannon C."/>
            <person name="Castanera R."/>
            <person name="Culley D."/>
            <person name="Daum C."/>
            <person name="Ezra D."/>
            <person name="Gonzalez J."/>
            <person name="Henrissat B."/>
            <person name="Kuo A."/>
            <person name="Liang C."/>
            <person name="Lipzen A."/>
            <person name="Lutzoni F."/>
            <person name="Magnuson J."/>
            <person name="Mondo S."/>
            <person name="Nolan M."/>
            <person name="Ohm R."/>
            <person name="Pangilinan J."/>
            <person name="Park H.-J."/>
            <person name="Ramirez L."/>
            <person name="Alfaro M."/>
            <person name="Sun H."/>
            <person name="Tritt A."/>
            <person name="Yoshinaga Y."/>
            <person name="Zwiers L.-H."/>
            <person name="Turgeon B."/>
            <person name="Goodwin S."/>
            <person name="Spatafora J."/>
            <person name="Crous P."/>
            <person name="Grigoriev I."/>
        </authorList>
    </citation>
    <scope>NUCLEOTIDE SEQUENCE</scope>
    <source>
        <strain evidence="10">CBS 133067</strain>
    </source>
</reference>
<dbReference type="PRINTS" id="PR00363">
    <property type="entry name" value="CYTOCHROMEB5"/>
</dbReference>
<feature type="compositionally biased region" description="Basic and acidic residues" evidence="7">
    <location>
        <begin position="303"/>
        <end position="313"/>
    </location>
</feature>
<dbReference type="SUPFAM" id="SSF51395">
    <property type="entry name" value="FMN-linked oxidoreductases"/>
    <property type="match status" value="1"/>
</dbReference>
<evidence type="ECO:0000256" key="1">
    <source>
        <dbReference type="ARBA" id="ARBA00001917"/>
    </source>
</evidence>
<comment type="cofactor">
    <cofactor evidence="1">
        <name>FMN</name>
        <dbReference type="ChEBI" id="CHEBI:58210"/>
    </cofactor>
</comment>
<feature type="compositionally biased region" description="Polar residues" evidence="7">
    <location>
        <begin position="76"/>
        <end position="95"/>
    </location>
</feature>
<proteinExistence type="inferred from homology"/>
<feature type="region of interest" description="Disordered" evidence="7">
    <location>
        <begin position="299"/>
        <end position="322"/>
    </location>
</feature>
<sequence>MDAAEVAKHNGMQSCWIVVNSKVYDVTSFVDEHPGGPSLILKYAGADASEAFNEVHTQQTLDEHMTQGQCLGKLTGNPSALAQPKKSTTGNTGSENEIPPIVSMVMTHDFEPVAKALLSDRAFTYVHSFSSLEDRINSYHRTWSSLSFRPRVMRNVEHVNSTRCMLSHQSRFPFFIAPMGLAGSMHSDAERVVARGAAQKATHYCVSTSATLTHDVIMESFRTAQAESNMRDRSQLFLQLYVNSNQKITQDFLRRARALGYKGLFITVDTHILGKRIQDRRLQSRELIEAGITERPVGNLVSDGKDGKAKDGRPQTGGRSRPGVISQALNWDDLKWIRKEWDGPIVLKGIQSAADAKMAYDTGCQGIYLSNHGGRQLQDAPSSLETLLEIRSMAPEILGRMEIYCDGSFRTGADILKALCLGATSVAVGRPFMYAAAVYGVKGIERVIDILADEIEITMKLLGVTDLKQLSPDLVRVPHELRMSSRL</sequence>
<dbReference type="InterPro" id="IPR001199">
    <property type="entry name" value="Cyt_B5-like_heme/steroid-bd"/>
</dbReference>
<keyword evidence="2 6" id="KW-0349">Heme</keyword>
<dbReference type="Gene3D" id="3.10.120.10">
    <property type="entry name" value="Cytochrome b5-like heme/steroid binding domain"/>
    <property type="match status" value="1"/>
</dbReference>
<dbReference type="PROSITE" id="PS50255">
    <property type="entry name" value="CYTOCHROME_B5_2"/>
    <property type="match status" value="1"/>
</dbReference>
<dbReference type="GO" id="GO:0046872">
    <property type="term" value="F:metal ion binding"/>
    <property type="evidence" value="ECO:0007669"/>
    <property type="project" value="UniProtKB-UniRule"/>
</dbReference>
<accession>A0A9P4I7Q8</accession>
<dbReference type="InterPro" id="IPR037396">
    <property type="entry name" value="FMN_HAD"/>
</dbReference>
<dbReference type="EMBL" id="ML978132">
    <property type="protein sequence ID" value="KAF2095013.1"/>
    <property type="molecule type" value="Genomic_DNA"/>
</dbReference>
<keyword evidence="4" id="KW-0560">Oxidoreductase</keyword>
<dbReference type="AlphaFoldDB" id="A0A9P4I7Q8"/>
<evidence type="ECO:0000313" key="10">
    <source>
        <dbReference type="EMBL" id="KAF2095013.1"/>
    </source>
</evidence>
<dbReference type="PANTHER" id="PTHR10578:SF104">
    <property type="entry name" value="CYTOCHROME B2, MITOCHONDRIAL-RELATED"/>
    <property type="match status" value="1"/>
</dbReference>
<dbReference type="GO" id="GO:0016491">
    <property type="term" value="F:oxidoreductase activity"/>
    <property type="evidence" value="ECO:0007669"/>
    <property type="project" value="UniProtKB-KW"/>
</dbReference>
<dbReference type="InterPro" id="IPR000262">
    <property type="entry name" value="FMN-dep_DH"/>
</dbReference>
<comment type="similarity">
    <text evidence="6">Belongs to the cytochrome b5 family.</text>
</comment>
<evidence type="ECO:0000256" key="4">
    <source>
        <dbReference type="ARBA" id="ARBA00023002"/>
    </source>
</evidence>
<feature type="domain" description="Cytochrome b5 heme-binding" evidence="8">
    <location>
        <begin position="1"/>
        <end position="75"/>
    </location>
</feature>
<keyword evidence="11" id="KW-1185">Reference proteome</keyword>
<evidence type="ECO:0000256" key="7">
    <source>
        <dbReference type="SAM" id="MobiDB-lite"/>
    </source>
</evidence>
<dbReference type="GO" id="GO:0020037">
    <property type="term" value="F:heme binding"/>
    <property type="evidence" value="ECO:0007669"/>
    <property type="project" value="UniProtKB-UniRule"/>
</dbReference>
<dbReference type="PROSITE" id="PS51349">
    <property type="entry name" value="FMN_HYDROXY_ACID_DH_2"/>
    <property type="match status" value="1"/>
</dbReference>
<evidence type="ECO:0000256" key="6">
    <source>
        <dbReference type="RuleBase" id="RU362121"/>
    </source>
</evidence>
<dbReference type="InterPro" id="IPR013785">
    <property type="entry name" value="Aldolase_TIM"/>
</dbReference>
<dbReference type="Proteomes" id="UP000799772">
    <property type="component" value="Unassembled WGS sequence"/>
</dbReference>
<keyword evidence="3 6" id="KW-0479">Metal-binding</keyword>
<evidence type="ECO:0000259" key="9">
    <source>
        <dbReference type="PROSITE" id="PS51349"/>
    </source>
</evidence>
<organism evidence="10 11">
    <name type="scientific">Rhizodiscina lignyota</name>
    <dbReference type="NCBI Taxonomy" id="1504668"/>
    <lineage>
        <taxon>Eukaryota</taxon>
        <taxon>Fungi</taxon>
        <taxon>Dikarya</taxon>
        <taxon>Ascomycota</taxon>
        <taxon>Pezizomycotina</taxon>
        <taxon>Dothideomycetes</taxon>
        <taxon>Pleosporomycetidae</taxon>
        <taxon>Aulographales</taxon>
        <taxon>Rhizodiscinaceae</taxon>
        <taxon>Rhizodiscina</taxon>
    </lineage>
</organism>
<feature type="domain" description="FMN hydroxy acid dehydrogenase" evidence="9">
    <location>
        <begin position="99"/>
        <end position="480"/>
    </location>
</feature>
<evidence type="ECO:0000313" key="11">
    <source>
        <dbReference type="Proteomes" id="UP000799772"/>
    </source>
</evidence>
<dbReference type="Gene3D" id="3.20.20.70">
    <property type="entry name" value="Aldolase class I"/>
    <property type="match status" value="1"/>
</dbReference>
<name>A0A9P4I7Q8_9PEZI</name>
<dbReference type="PROSITE" id="PS00557">
    <property type="entry name" value="FMN_HYDROXY_ACID_DH_1"/>
    <property type="match status" value="1"/>
</dbReference>
<feature type="region of interest" description="Disordered" evidence="7">
    <location>
        <begin position="72"/>
        <end position="96"/>
    </location>
</feature>
<dbReference type="InterPro" id="IPR018506">
    <property type="entry name" value="Cyt_B5_heme-BS"/>
</dbReference>
<dbReference type="Pfam" id="PF00173">
    <property type="entry name" value="Cyt-b5"/>
    <property type="match status" value="1"/>
</dbReference>
<keyword evidence="5 6" id="KW-0408">Iron</keyword>
<evidence type="ECO:0000256" key="5">
    <source>
        <dbReference type="ARBA" id="ARBA00023004"/>
    </source>
</evidence>
<dbReference type="InterPro" id="IPR036400">
    <property type="entry name" value="Cyt_B5-like_heme/steroid_sf"/>
</dbReference>
<dbReference type="PROSITE" id="PS00191">
    <property type="entry name" value="CYTOCHROME_B5_1"/>
    <property type="match status" value="1"/>
</dbReference>